<dbReference type="EMBL" id="LT853697">
    <property type="protein sequence ID" value="SMQ52021.1"/>
    <property type="molecule type" value="Genomic_DNA"/>
</dbReference>
<evidence type="ECO:0000313" key="3">
    <source>
        <dbReference type="Proteomes" id="UP000215127"/>
    </source>
</evidence>
<proteinExistence type="predicted"/>
<gene>
    <name evidence="2" type="ORF">ZT3D7_G7174</name>
</gene>
<feature type="region of interest" description="Disordered" evidence="1">
    <location>
        <begin position="1"/>
        <end position="56"/>
    </location>
</feature>
<feature type="compositionally biased region" description="Polar residues" evidence="1">
    <location>
        <begin position="118"/>
        <end position="130"/>
    </location>
</feature>
<sequence>MLAVTTTAATTSSLNPLEKGKARYSAQGFDRDEPKYKGRLPSGLSKSAVARKSASTYSALQQHPGFHQFKIERPPPAAGARLMKTTRDADDATPYIDDNEALEHAITKMRRDREVFSAQESKLSQRQATFEPSSETKKIKSETSPPRRHNPRAGDKRSAVPGLSATHPSHYTRPLPVIAEHPMSPSRVSSKRPHHRPVHEMQPELAVPPWQVYSDPKRLTSAVPMVDNPRFRLLKMDVKPDQPSVVSPLFMIALPLGTLIEGANRYEDDRV</sequence>
<evidence type="ECO:0000256" key="1">
    <source>
        <dbReference type="SAM" id="MobiDB-lite"/>
    </source>
</evidence>
<keyword evidence="3" id="KW-1185">Reference proteome</keyword>
<accession>A0A1X7RXU5</accession>
<feature type="region of interest" description="Disordered" evidence="1">
    <location>
        <begin position="117"/>
        <end position="177"/>
    </location>
</feature>
<protein>
    <submittedName>
        <fullName evidence="2">Uncharacterized protein</fullName>
    </submittedName>
</protein>
<reference evidence="2 3" key="1">
    <citation type="submission" date="2016-06" db="EMBL/GenBank/DDBJ databases">
        <authorList>
            <person name="Kjaerup R.B."/>
            <person name="Dalgaard T.S."/>
            <person name="Juul-Madsen H.R."/>
        </authorList>
    </citation>
    <scope>NUCLEOTIDE SEQUENCE [LARGE SCALE GENOMIC DNA]</scope>
</reference>
<dbReference type="AlphaFoldDB" id="A0A1X7RXU5"/>
<dbReference type="Proteomes" id="UP000215127">
    <property type="component" value="Chromosome 6"/>
</dbReference>
<feature type="compositionally biased region" description="Low complexity" evidence="1">
    <location>
        <begin position="1"/>
        <end position="13"/>
    </location>
</feature>
<evidence type="ECO:0000313" key="2">
    <source>
        <dbReference type="EMBL" id="SMQ52021.1"/>
    </source>
</evidence>
<name>A0A1X7RXU5_ZYMT9</name>
<organism evidence="2 3">
    <name type="scientific">Zymoseptoria tritici (strain ST99CH_3D7)</name>
    <dbReference type="NCBI Taxonomy" id="1276538"/>
    <lineage>
        <taxon>Eukaryota</taxon>
        <taxon>Fungi</taxon>
        <taxon>Dikarya</taxon>
        <taxon>Ascomycota</taxon>
        <taxon>Pezizomycotina</taxon>
        <taxon>Dothideomycetes</taxon>
        <taxon>Dothideomycetidae</taxon>
        <taxon>Mycosphaerellales</taxon>
        <taxon>Mycosphaerellaceae</taxon>
        <taxon>Zymoseptoria</taxon>
    </lineage>
</organism>